<evidence type="ECO:0000313" key="2">
    <source>
        <dbReference type="EMBL" id="GHE61899.1"/>
    </source>
</evidence>
<organism evidence="2 3">
    <name type="scientific">Roseivirga thermotolerans</name>
    <dbReference type="NCBI Taxonomy" id="1758176"/>
    <lineage>
        <taxon>Bacteria</taxon>
        <taxon>Pseudomonadati</taxon>
        <taxon>Bacteroidota</taxon>
        <taxon>Cytophagia</taxon>
        <taxon>Cytophagales</taxon>
        <taxon>Roseivirgaceae</taxon>
        <taxon>Roseivirga</taxon>
    </lineage>
</organism>
<dbReference type="RefSeq" id="WP_189629734.1">
    <property type="nucleotide sequence ID" value="NZ_BNAG01000002.1"/>
</dbReference>
<dbReference type="SUPFAM" id="SSF56112">
    <property type="entry name" value="Protein kinase-like (PK-like)"/>
    <property type="match status" value="1"/>
</dbReference>
<name>A0ABQ3I6I1_9BACT</name>
<evidence type="ECO:0000313" key="3">
    <source>
        <dbReference type="Proteomes" id="UP000658258"/>
    </source>
</evidence>
<dbReference type="InterPro" id="IPR051409">
    <property type="entry name" value="Atypical_kinase_ADCK"/>
</dbReference>
<comment type="caution">
    <text evidence="2">The sequence shown here is derived from an EMBL/GenBank/DDBJ whole genome shotgun (WGS) entry which is preliminary data.</text>
</comment>
<dbReference type="PANTHER" id="PTHR43851:SF3">
    <property type="entry name" value="COENZYME Q8"/>
    <property type="match status" value="1"/>
</dbReference>
<gene>
    <name evidence="2" type="ORF">GCM10011340_16280</name>
</gene>
<reference evidence="3" key="1">
    <citation type="journal article" date="2019" name="Int. J. Syst. Evol. Microbiol.">
        <title>The Global Catalogue of Microorganisms (GCM) 10K type strain sequencing project: providing services to taxonomists for standard genome sequencing and annotation.</title>
        <authorList>
            <consortium name="The Broad Institute Genomics Platform"/>
            <consortium name="The Broad Institute Genome Sequencing Center for Infectious Disease"/>
            <person name="Wu L."/>
            <person name="Ma J."/>
        </authorList>
    </citation>
    <scope>NUCLEOTIDE SEQUENCE [LARGE SCALE GENOMIC DNA]</scope>
    <source>
        <strain evidence="3">CGMCC 1.15111</strain>
    </source>
</reference>
<dbReference type="InterPro" id="IPR011009">
    <property type="entry name" value="Kinase-like_dom_sf"/>
</dbReference>
<dbReference type="EMBL" id="BNAG01000002">
    <property type="protein sequence ID" value="GHE61899.1"/>
    <property type="molecule type" value="Genomic_DNA"/>
</dbReference>
<evidence type="ECO:0000259" key="1">
    <source>
        <dbReference type="PROSITE" id="PS50011"/>
    </source>
</evidence>
<dbReference type="PROSITE" id="PS50011">
    <property type="entry name" value="PROTEIN_KINASE_DOM"/>
    <property type="match status" value="1"/>
</dbReference>
<protein>
    <submittedName>
        <fullName evidence="2">ABC transporter</fullName>
    </submittedName>
</protein>
<feature type="domain" description="Protein kinase" evidence="1">
    <location>
        <begin position="121"/>
        <end position="439"/>
    </location>
</feature>
<keyword evidence="3" id="KW-1185">Reference proteome</keyword>
<dbReference type="PANTHER" id="PTHR43851">
    <property type="match status" value="1"/>
</dbReference>
<accession>A0ABQ3I6I1</accession>
<sequence length="439" mass="50517">MKEQSKIPTSKVQRAAKFVTTGAKVGSNYVKHYAKKAINPSLGKEELHADNARDIYNSLSELKGSALKVAQMMSMDKNMLPAAYQDKFSMAQYSAPPLSYPLVVKTFQQYFQKNPMEIFDTFTKSAVNAASIGQVHQATRDGHKYAVKIQYPGVANSVKSDLKLVRPFAVRLMNLNERDLDHYMEEVETKLLEETDYHLEVERSMEISEACSHIPNLKFPRYYPDLSADRIITMDWMEGKVLKEFIKSNPDQATRDRVGQAMWDFYDFQIHTLRQVHADPHPGNFIIDDEGTLGVIDFGCVKVIPDRFYDPYFSLIRKDILTADNELENRFKELQFIYDDDMAEDKAYFSGVVKDMMGLLGKPFHQDEFDFGDDTYFRQIFEMGEVISESKKFRASEKARGARDGLYINRTYFGLYNILNELKARVKTTKPEWAARVVA</sequence>
<dbReference type="InterPro" id="IPR000719">
    <property type="entry name" value="Prot_kinase_dom"/>
</dbReference>
<dbReference type="Gene3D" id="1.10.510.10">
    <property type="entry name" value="Transferase(Phosphotransferase) domain 1"/>
    <property type="match status" value="1"/>
</dbReference>
<dbReference type="Pfam" id="PF03109">
    <property type="entry name" value="ABC1"/>
    <property type="match status" value="1"/>
</dbReference>
<dbReference type="InterPro" id="IPR004147">
    <property type="entry name" value="ABC1_dom"/>
</dbReference>
<dbReference type="Proteomes" id="UP000658258">
    <property type="component" value="Unassembled WGS sequence"/>
</dbReference>
<proteinExistence type="predicted"/>